<evidence type="ECO:0000313" key="10">
    <source>
        <dbReference type="EMBL" id="EUD09404.1"/>
    </source>
</evidence>
<dbReference type="InterPro" id="IPR002142">
    <property type="entry name" value="Peptidase_S49"/>
</dbReference>
<dbReference type="InterPro" id="IPR004634">
    <property type="entry name" value="Pept_S49_pIV"/>
</dbReference>
<organism evidence="10 11">
    <name type="scientific">Providencia alcalifaciens 205/92</name>
    <dbReference type="NCBI Taxonomy" id="1256988"/>
    <lineage>
        <taxon>Bacteria</taxon>
        <taxon>Pseudomonadati</taxon>
        <taxon>Pseudomonadota</taxon>
        <taxon>Gammaproteobacteria</taxon>
        <taxon>Enterobacterales</taxon>
        <taxon>Morganellaceae</taxon>
        <taxon>Providencia</taxon>
    </lineage>
</organism>
<evidence type="ECO:0000313" key="11">
    <source>
        <dbReference type="Proteomes" id="UP000022311"/>
    </source>
</evidence>
<dbReference type="InterPro" id="IPR004635">
    <property type="entry name" value="Pept_S49_SppA"/>
</dbReference>
<feature type="transmembrane region" description="Helical" evidence="8">
    <location>
        <begin position="21"/>
        <end position="45"/>
    </location>
</feature>
<feature type="active site" description="Nucleophile" evidence="7">
    <location>
        <position position="411"/>
    </location>
</feature>
<comment type="subcellular location">
    <subcellularLocation>
        <location evidence="1">Membrane</location>
    </subcellularLocation>
</comment>
<dbReference type="EMBL" id="JALD01000072">
    <property type="protein sequence ID" value="EUD09404.1"/>
    <property type="molecule type" value="Genomic_DNA"/>
</dbReference>
<dbReference type="NCBIfam" id="TIGR00705">
    <property type="entry name" value="SppA_67K"/>
    <property type="match status" value="1"/>
</dbReference>
<dbReference type="InterPro" id="IPR047217">
    <property type="entry name" value="S49_SppA_67K_type_N"/>
</dbReference>
<name>A0AAV3M1N6_9GAMM</name>
<dbReference type="InterPro" id="IPR029045">
    <property type="entry name" value="ClpP/crotonase-like_dom_sf"/>
</dbReference>
<dbReference type="PANTHER" id="PTHR33209">
    <property type="entry name" value="PROTEASE 4"/>
    <property type="match status" value="1"/>
</dbReference>
<evidence type="ECO:0000256" key="6">
    <source>
        <dbReference type="ARBA" id="ARBA00023136"/>
    </source>
</evidence>
<keyword evidence="4 10" id="KW-0378">Hydrolase</keyword>
<dbReference type="Gene3D" id="6.20.330.10">
    <property type="match status" value="1"/>
</dbReference>
<dbReference type="PIRSF" id="PIRSF001217">
    <property type="entry name" value="Protease_4_SppA"/>
    <property type="match status" value="1"/>
</dbReference>
<dbReference type="GO" id="GO:0016020">
    <property type="term" value="C:membrane"/>
    <property type="evidence" value="ECO:0007669"/>
    <property type="project" value="UniProtKB-SubCell"/>
</dbReference>
<evidence type="ECO:0000259" key="9">
    <source>
        <dbReference type="Pfam" id="PF01343"/>
    </source>
</evidence>
<dbReference type="CDD" id="cd07023">
    <property type="entry name" value="S49_Sppa_N_C"/>
    <property type="match status" value="1"/>
</dbReference>
<dbReference type="GO" id="GO:0008236">
    <property type="term" value="F:serine-type peptidase activity"/>
    <property type="evidence" value="ECO:0007669"/>
    <property type="project" value="UniProtKB-KW"/>
</dbReference>
<keyword evidence="6 8" id="KW-0472">Membrane</keyword>
<evidence type="ECO:0000256" key="1">
    <source>
        <dbReference type="ARBA" id="ARBA00004370"/>
    </source>
</evidence>
<dbReference type="EC" id="3.4.-.-" evidence="10"/>
<feature type="domain" description="Peptidase S49" evidence="9">
    <location>
        <begin position="141"/>
        <end position="295"/>
    </location>
</feature>
<keyword evidence="8" id="KW-1133">Transmembrane helix</keyword>
<comment type="caution">
    <text evidence="10">The sequence shown here is derived from an EMBL/GenBank/DDBJ whole genome shotgun (WGS) entry which is preliminary data.</text>
</comment>
<evidence type="ECO:0000256" key="3">
    <source>
        <dbReference type="ARBA" id="ARBA00022670"/>
    </source>
</evidence>
<protein>
    <submittedName>
        <fullName evidence="10">Signal peptide peptidase SppA, 67K type</fullName>
        <ecNumber evidence="10">3.4.-.-</ecNumber>
    </submittedName>
</protein>
<dbReference type="PANTHER" id="PTHR33209:SF1">
    <property type="entry name" value="PEPTIDASE S49 DOMAIN-CONTAINING PROTEIN"/>
    <property type="match status" value="1"/>
</dbReference>
<dbReference type="NCBIfam" id="NF008195">
    <property type="entry name" value="PRK10949.1"/>
    <property type="match status" value="1"/>
</dbReference>
<keyword evidence="8" id="KW-0812">Transmembrane</keyword>
<dbReference type="Proteomes" id="UP000022311">
    <property type="component" value="Unassembled WGS sequence"/>
</dbReference>
<evidence type="ECO:0000256" key="2">
    <source>
        <dbReference type="ARBA" id="ARBA00008683"/>
    </source>
</evidence>
<dbReference type="GO" id="GO:0006465">
    <property type="term" value="P:signal peptide processing"/>
    <property type="evidence" value="ECO:0007669"/>
    <property type="project" value="InterPro"/>
</dbReference>
<comment type="similarity">
    <text evidence="2">Belongs to the peptidase S49 family.</text>
</comment>
<evidence type="ECO:0000256" key="7">
    <source>
        <dbReference type="PIRSR" id="PIRSR001217-1"/>
    </source>
</evidence>
<feature type="active site" description="Proton donor/acceptor" evidence="7">
    <location>
        <position position="209"/>
    </location>
</feature>
<gene>
    <name evidence="10" type="primary">sppA</name>
    <name evidence="10" type="ORF">HMPREF1563_4140</name>
</gene>
<dbReference type="NCBIfam" id="TIGR00706">
    <property type="entry name" value="SppA_dom"/>
    <property type="match status" value="1"/>
</dbReference>
<dbReference type="InterPro" id="IPR047272">
    <property type="entry name" value="S49_SppA_C"/>
</dbReference>
<keyword evidence="5" id="KW-0720">Serine protease</keyword>
<dbReference type="Gene3D" id="3.90.226.10">
    <property type="entry name" value="2-enoyl-CoA Hydratase, Chain A, domain 1"/>
    <property type="match status" value="3"/>
</dbReference>
<feature type="domain" description="Peptidase S49" evidence="9">
    <location>
        <begin position="394"/>
        <end position="545"/>
    </location>
</feature>
<reference evidence="10 11" key="1">
    <citation type="submission" date="2014-01" db="EMBL/GenBank/DDBJ databases">
        <authorList>
            <person name="Durkin A.S."/>
            <person name="McCorrison J."/>
            <person name="Torralba M."/>
            <person name="Gillis M."/>
            <person name="Haft D.H."/>
            <person name="Methe B."/>
            <person name="Sutton G."/>
            <person name="Nelson K.E."/>
        </authorList>
    </citation>
    <scope>NUCLEOTIDE SEQUENCE [LARGE SCALE GENOMIC DNA]</scope>
    <source>
        <strain evidence="10 11">205/92</strain>
    </source>
</reference>
<dbReference type="Pfam" id="PF01343">
    <property type="entry name" value="Peptidase_S49"/>
    <property type="match status" value="2"/>
</dbReference>
<dbReference type="SUPFAM" id="SSF52096">
    <property type="entry name" value="ClpP/crotonase"/>
    <property type="match status" value="2"/>
</dbReference>
<evidence type="ECO:0000256" key="8">
    <source>
        <dbReference type="SAM" id="Phobius"/>
    </source>
</evidence>
<dbReference type="CDD" id="cd07018">
    <property type="entry name" value="S49_SppA_67K_type"/>
    <property type="match status" value="1"/>
</dbReference>
<proteinExistence type="inferred from homology"/>
<evidence type="ECO:0000256" key="4">
    <source>
        <dbReference type="ARBA" id="ARBA00022801"/>
    </source>
</evidence>
<keyword evidence="3" id="KW-0645">Protease</keyword>
<accession>A0AAV3M1N6</accession>
<dbReference type="RefSeq" id="WP_036963787.1">
    <property type="nucleotide sequence ID" value="NZ_JALD01000072.1"/>
</dbReference>
<evidence type="ECO:0000256" key="5">
    <source>
        <dbReference type="ARBA" id="ARBA00022825"/>
    </source>
</evidence>
<dbReference type="AlphaFoldDB" id="A0AAV3M1N6"/>
<sequence length="617" mass="67920">MRQLWDIFATVFKFSWRIINFIRQFIFNAIFFVLLFLVIGAYSLLQTGSKPEKNYFGALVVDLQGIVVDQVSSPDPFGRMSRELLGSSNNLMQENSLFDIVDTIRTAANDDRITGLILRLDNLVSADQPSMAYIGKAIEEFKASGKSVYAMGDSYTQAQYYLASFADEIYLAPHGTVGIYGFSTDTLYYKSLLEKLKVSSHIFRVGTYKSAVEPMMRDNMSPEAREANLLWLTTLWDNYLGSIAQNRKTQAEHIFPGADKLIAQLRLVKGDTAQYALQQKLVDKIYTREQAENVFSNQFGWNKDDKTFNGISIYDYSTQIADTSNSEGNIAVIVVQGAIMDGPQTPGIAGGETLAAQIRDARLNDNIKAIVLRVNSPGGSVSASDLIRNELAAARAAKKPVVVSMGGMAASGGYWISTPADYIIASPSTLTGSIGIFGVINTFENSLESIGVYTDGVSTSPLAGVSVTKGISPQFADMMQITIENGYQTFIGLVAQSRHKTPEEIDKIAQGRVWIGKDALKIGLVDQLGDFDDAVAKAAELAQVKSVELDWMQPELSFMDQLILEVTNNVQVMMPDALQAFLPPAAVTDIRRQAQFFLKMNDPQNRYAFCLNCAEIN</sequence>